<accession>Q2LXY0</accession>
<feature type="compositionally biased region" description="Low complexity" evidence="1">
    <location>
        <begin position="172"/>
        <end position="294"/>
    </location>
</feature>
<evidence type="ECO:0000313" key="3">
    <source>
        <dbReference type="EMBL" id="ABC78942.1"/>
    </source>
</evidence>
<dbReference type="STRING" id="56780.SYN_01616"/>
<dbReference type="eggNOG" id="COG3064">
    <property type="taxonomic scope" value="Bacteria"/>
</dbReference>
<dbReference type="PROSITE" id="PS51257">
    <property type="entry name" value="PROKAR_LIPOPROTEIN"/>
    <property type="match status" value="1"/>
</dbReference>
<evidence type="ECO:0000256" key="1">
    <source>
        <dbReference type="SAM" id="MobiDB-lite"/>
    </source>
</evidence>
<dbReference type="OrthoDB" id="5432787at2"/>
<dbReference type="KEGG" id="sat:SYN_01616"/>
<feature type="signal peptide" evidence="2">
    <location>
        <begin position="1"/>
        <end position="23"/>
    </location>
</feature>
<feature type="region of interest" description="Disordered" evidence="1">
    <location>
        <begin position="172"/>
        <end position="309"/>
    </location>
</feature>
<organism evidence="3 4">
    <name type="scientific">Syntrophus aciditrophicus (strain SB)</name>
    <dbReference type="NCBI Taxonomy" id="56780"/>
    <lineage>
        <taxon>Bacteria</taxon>
        <taxon>Pseudomonadati</taxon>
        <taxon>Thermodesulfobacteriota</taxon>
        <taxon>Syntrophia</taxon>
        <taxon>Syntrophales</taxon>
        <taxon>Syntrophaceae</taxon>
        <taxon>Syntrophus</taxon>
    </lineage>
</organism>
<dbReference type="RefSeq" id="WP_011418956.1">
    <property type="nucleotide sequence ID" value="NC_007759.1"/>
</dbReference>
<name>Q2LXY0_SYNAS</name>
<gene>
    <name evidence="3" type="ORF">SYN_01616</name>
</gene>
<keyword evidence="2" id="KW-0732">Signal</keyword>
<evidence type="ECO:0000313" key="4">
    <source>
        <dbReference type="Proteomes" id="UP000001933"/>
    </source>
</evidence>
<reference evidence="3 4" key="1">
    <citation type="journal article" date="2007" name="Proc. Natl. Acad. Sci. U.S.A.">
        <title>The genome of Syntrophus aciditrophicus: life at the thermodynamic limit of microbial growth.</title>
        <authorList>
            <person name="McInerney M.J."/>
            <person name="Rohlin L."/>
            <person name="Mouttaki H."/>
            <person name="Kim U."/>
            <person name="Krupp R.S."/>
            <person name="Rios-Hernandez L."/>
            <person name="Sieber J."/>
            <person name="Struchtemeyer C.G."/>
            <person name="Bhattacharyya A."/>
            <person name="Campbell J.W."/>
            <person name="Gunsalus R.P."/>
        </authorList>
    </citation>
    <scope>NUCLEOTIDE SEQUENCE [LARGE SCALE GENOMIC DNA]</scope>
    <source>
        <strain evidence="3 4">SB</strain>
    </source>
</reference>
<feature type="chain" id="PRO_5004212502" evidence="2">
    <location>
        <begin position="24"/>
        <end position="309"/>
    </location>
</feature>
<evidence type="ECO:0000256" key="2">
    <source>
        <dbReference type="SAM" id="SignalP"/>
    </source>
</evidence>
<proteinExistence type="predicted"/>
<dbReference type="InParanoid" id="Q2LXY0"/>
<dbReference type="EMBL" id="CP000252">
    <property type="protein sequence ID" value="ABC78942.1"/>
    <property type="molecule type" value="Genomic_DNA"/>
</dbReference>
<dbReference type="AlphaFoldDB" id="Q2LXY0"/>
<keyword evidence="4" id="KW-1185">Reference proteome</keyword>
<dbReference type="Proteomes" id="UP000001933">
    <property type="component" value="Chromosome"/>
</dbReference>
<protein>
    <submittedName>
        <fullName evidence="3">Hypothetical exported protein</fullName>
    </submittedName>
</protein>
<sequence length="309" mass="38469">MRKILLSLFIATLLALSTQGCFLGVEPGSYEYTGDTGQEPPPILFEAPPDVIVMPDTRDVYVVPDIYIDLYFWNGWWWRSWEGRWYRSFYYDRGWIYYRSIPGFYFDVNPGWRIYYKNRNWQGHRWLYEKISNQRLQQNWKSWQNNRYWEREKTWGVENYQPQIEQQRQKIRLQLQQDTQKQQNRQEQNRQNRPQTQRQIQLQQDTQKQQNRQEQNRQNRPQTQRQIQLQQDTQKQQNRQEQNRQNRPQTQRQIQLQQDTQKQQNRQEQNRQNRPQTQRQIQLQQDTQKQQNRQEQNKIFLTIPRNTEI</sequence>
<dbReference type="HOGENOM" id="CLU_078247_0_0_7"/>